<evidence type="ECO:0000313" key="1">
    <source>
        <dbReference type="EMBL" id="MBU9712238.1"/>
    </source>
</evidence>
<name>A0ABS6JIT4_9BACI</name>
<comment type="caution">
    <text evidence="1">The sequence shown here is derived from an EMBL/GenBank/DDBJ whole genome shotgun (WGS) entry which is preliminary data.</text>
</comment>
<keyword evidence="2" id="KW-1185">Reference proteome</keyword>
<sequence length="72" mass="8544">MKYTSHQHGTITVPNVNQMGVILLLDQQLYELLKEDFYNGLQRSLTTEEKELLRWISYKEFRLNGITLETKL</sequence>
<reference evidence="1 2" key="1">
    <citation type="submission" date="2021-06" db="EMBL/GenBank/DDBJ databases">
        <title>Bacillus sp. RD4P76, an endophyte from a halophyte.</title>
        <authorList>
            <person name="Sun J.-Q."/>
        </authorList>
    </citation>
    <scope>NUCLEOTIDE SEQUENCE [LARGE SCALE GENOMIC DNA]</scope>
    <source>
        <strain evidence="1 2">CGMCC 1.15917</strain>
    </source>
</reference>
<gene>
    <name evidence="1" type="ORF">KS419_10835</name>
</gene>
<dbReference type="Proteomes" id="UP000784880">
    <property type="component" value="Unassembled WGS sequence"/>
</dbReference>
<dbReference type="EMBL" id="JAHQCS010000095">
    <property type="protein sequence ID" value="MBU9712238.1"/>
    <property type="molecule type" value="Genomic_DNA"/>
</dbReference>
<proteinExistence type="predicted"/>
<organism evidence="1 2">
    <name type="scientific">Evansella tamaricis</name>
    <dbReference type="NCBI Taxonomy" id="2069301"/>
    <lineage>
        <taxon>Bacteria</taxon>
        <taxon>Bacillati</taxon>
        <taxon>Bacillota</taxon>
        <taxon>Bacilli</taxon>
        <taxon>Bacillales</taxon>
        <taxon>Bacillaceae</taxon>
        <taxon>Evansella</taxon>
    </lineage>
</organism>
<protein>
    <submittedName>
        <fullName evidence="1">Uncharacterized protein</fullName>
    </submittedName>
</protein>
<dbReference type="RefSeq" id="WP_217066423.1">
    <property type="nucleotide sequence ID" value="NZ_JAHQCS010000095.1"/>
</dbReference>
<evidence type="ECO:0000313" key="2">
    <source>
        <dbReference type="Proteomes" id="UP000784880"/>
    </source>
</evidence>
<accession>A0ABS6JIT4</accession>